<dbReference type="OrthoDB" id="4611861at2759"/>
<dbReference type="Proteomes" id="UP000276215">
    <property type="component" value="Unassembled WGS sequence"/>
</dbReference>
<accession>A0A3N4JBN6</accession>
<keyword evidence="3" id="KW-1185">Reference proteome</keyword>
<dbReference type="Gene3D" id="3.30.420.10">
    <property type="entry name" value="Ribonuclease H-like superfamily/Ribonuclease H"/>
    <property type="match status" value="1"/>
</dbReference>
<dbReference type="PANTHER" id="PTHR23022">
    <property type="entry name" value="TRANSPOSABLE ELEMENT-RELATED"/>
    <property type="match status" value="1"/>
</dbReference>
<evidence type="ECO:0000256" key="1">
    <source>
        <dbReference type="SAM" id="MobiDB-lite"/>
    </source>
</evidence>
<organism evidence="2 3">
    <name type="scientific">Choiromyces venosus 120613-1</name>
    <dbReference type="NCBI Taxonomy" id="1336337"/>
    <lineage>
        <taxon>Eukaryota</taxon>
        <taxon>Fungi</taxon>
        <taxon>Dikarya</taxon>
        <taxon>Ascomycota</taxon>
        <taxon>Pezizomycotina</taxon>
        <taxon>Pezizomycetes</taxon>
        <taxon>Pezizales</taxon>
        <taxon>Tuberaceae</taxon>
        <taxon>Choiromyces</taxon>
    </lineage>
</organism>
<dbReference type="InterPro" id="IPR036397">
    <property type="entry name" value="RNaseH_sf"/>
</dbReference>
<dbReference type="InterPro" id="IPR052338">
    <property type="entry name" value="Transposase_5"/>
</dbReference>
<dbReference type="EMBL" id="ML120446">
    <property type="protein sequence ID" value="RPA93840.1"/>
    <property type="molecule type" value="Genomic_DNA"/>
</dbReference>
<feature type="compositionally biased region" description="Basic residues" evidence="1">
    <location>
        <begin position="64"/>
        <end position="75"/>
    </location>
</feature>
<dbReference type="GO" id="GO:0003676">
    <property type="term" value="F:nucleic acid binding"/>
    <property type="evidence" value="ECO:0007669"/>
    <property type="project" value="InterPro"/>
</dbReference>
<reference evidence="2 3" key="1">
    <citation type="journal article" date="2018" name="Nat. Ecol. Evol.">
        <title>Pezizomycetes genomes reveal the molecular basis of ectomycorrhizal truffle lifestyle.</title>
        <authorList>
            <person name="Murat C."/>
            <person name="Payen T."/>
            <person name="Noel B."/>
            <person name="Kuo A."/>
            <person name="Morin E."/>
            <person name="Chen J."/>
            <person name="Kohler A."/>
            <person name="Krizsan K."/>
            <person name="Balestrini R."/>
            <person name="Da Silva C."/>
            <person name="Montanini B."/>
            <person name="Hainaut M."/>
            <person name="Levati E."/>
            <person name="Barry K.W."/>
            <person name="Belfiori B."/>
            <person name="Cichocki N."/>
            <person name="Clum A."/>
            <person name="Dockter R.B."/>
            <person name="Fauchery L."/>
            <person name="Guy J."/>
            <person name="Iotti M."/>
            <person name="Le Tacon F."/>
            <person name="Lindquist E.A."/>
            <person name="Lipzen A."/>
            <person name="Malagnac F."/>
            <person name="Mello A."/>
            <person name="Molinier V."/>
            <person name="Miyauchi S."/>
            <person name="Poulain J."/>
            <person name="Riccioni C."/>
            <person name="Rubini A."/>
            <person name="Sitrit Y."/>
            <person name="Splivallo R."/>
            <person name="Traeger S."/>
            <person name="Wang M."/>
            <person name="Zifcakova L."/>
            <person name="Wipf D."/>
            <person name="Zambonelli A."/>
            <person name="Paolocci F."/>
            <person name="Nowrousian M."/>
            <person name="Ottonello S."/>
            <person name="Baldrian P."/>
            <person name="Spatafora J.W."/>
            <person name="Henrissat B."/>
            <person name="Nagy L.G."/>
            <person name="Aury J.M."/>
            <person name="Wincker P."/>
            <person name="Grigoriev I.V."/>
            <person name="Bonfante P."/>
            <person name="Martin F.M."/>
        </authorList>
    </citation>
    <scope>NUCLEOTIDE SEQUENCE [LARGE SCALE GENOMIC DNA]</scope>
    <source>
        <strain evidence="2 3">120613-1</strain>
    </source>
</reference>
<sequence length="389" mass="46480">MPRNTRSTGKHPKSTLTKRVQVIELQARGKSFNQIGYEVGIRPSQAYQIYQRWKAFRNINPPSTRHHHHHHHHHSGQALLRLRDRHKKSRTRISKYRSRELSTSKLDMRPSIRARFLQRMERRAYLARREPRRAPVNQMERKKWCEKRLKWTATRWRSHCYTDETYLQIVSDRTYGGKLPRLRGPYTLYNFKKKTPQQSPTPTDPRSKNSNNFAVRLWAGFTHGYHTPLVPIRRSSEGDLTAYTSTEYVNEIMIPYIFPLYAVACEADLNSEIVETGETYHTAHYTRHFRKEFGMLRMPWPADSPDFNPMEDIWRMFRAELRRAIVKRKKEFMQKRKKGSGVPRNEQDLIELAQDVWEGMPWGRVYKFVDRMPARVEDCWKRDGGMTRH</sequence>
<evidence type="ECO:0008006" key="4">
    <source>
        <dbReference type="Google" id="ProtNLM"/>
    </source>
</evidence>
<dbReference type="PANTHER" id="PTHR23022:SF135">
    <property type="entry name" value="SI:DKEY-77F5.3"/>
    <property type="match status" value="1"/>
</dbReference>
<proteinExistence type="predicted"/>
<feature type="region of interest" description="Disordered" evidence="1">
    <location>
        <begin position="61"/>
        <end position="80"/>
    </location>
</feature>
<evidence type="ECO:0000313" key="3">
    <source>
        <dbReference type="Proteomes" id="UP000276215"/>
    </source>
</evidence>
<dbReference type="STRING" id="1336337.A0A3N4JBN6"/>
<gene>
    <name evidence="2" type="ORF">L873DRAFT_1815384</name>
</gene>
<name>A0A3N4JBN6_9PEZI</name>
<evidence type="ECO:0000313" key="2">
    <source>
        <dbReference type="EMBL" id="RPA93840.1"/>
    </source>
</evidence>
<feature type="region of interest" description="Disordered" evidence="1">
    <location>
        <begin position="191"/>
        <end position="210"/>
    </location>
</feature>
<protein>
    <recommendedName>
        <fullName evidence="4">Tc1-like transposase DDE domain-containing protein</fullName>
    </recommendedName>
</protein>
<dbReference type="AlphaFoldDB" id="A0A3N4JBN6"/>